<dbReference type="Pfam" id="PF14737">
    <property type="entry name" value="DUF4470"/>
    <property type="match status" value="1"/>
</dbReference>
<feature type="domain" description="MYND-type" evidence="5">
    <location>
        <begin position="14"/>
        <end position="61"/>
    </location>
</feature>
<evidence type="ECO:0000256" key="3">
    <source>
        <dbReference type="ARBA" id="ARBA00022833"/>
    </source>
</evidence>
<reference evidence="6 7" key="1">
    <citation type="journal article" date="2016" name="Nat. Commun.">
        <title>Ectomycorrhizal ecology is imprinted in the genome of the dominant symbiotic fungus Cenococcum geophilum.</title>
        <authorList>
            <consortium name="DOE Joint Genome Institute"/>
            <person name="Peter M."/>
            <person name="Kohler A."/>
            <person name="Ohm R.A."/>
            <person name="Kuo A."/>
            <person name="Krutzmann J."/>
            <person name="Morin E."/>
            <person name="Arend M."/>
            <person name="Barry K.W."/>
            <person name="Binder M."/>
            <person name="Choi C."/>
            <person name="Clum A."/>
            <person name="Copeland A."/>
            <person name="Grisel N."/>
            <person name="Haridas S."/>
            <person name="Kipfer T."/>
            <person name="LaButti K."/>
            <person name="Lindquist E."/>
            <person name="Lipzen A."/>
            <person name="Maire R."/>
            <person name="Meier B."/>
            <person name="Mihaltcheva S."/>
            <person name="Molinier V."/>
            <person name="Murat C."/>
            <person name="Poggeler S."/>
            <person name="Quandt C.A."/>
            <person name="Sperisen C."/>
            <person name="Tritt A."/>
            <person name="Tisserant E."/>
            <person name="Crous P.W."/>
            <person name="Henrissat B."/>
            <person name="Nehls U."/>
            <person name="Egli S."/>
            <person name="Spatafora J.W."/>
            <person name="Grigoriev I.V."/>
            <person name="Martin F.M."/>
        </authorList>
    </citation>
    <scope>NUCLEOTIDE SEQUENCE [LARGE SCALE GENOMIC DNA]</scope>
    <source>
        <strain evidence="6 7">CBS 207.34</strain>
    </source>
</reference>
<dbReference type="AlphaFoldDB" id="A0A8E2JWK2"/>
<keyword evidence="2 4" id="KW-0863">Zinc-finger</keyword>
<dbReference type="GO" id="GO:0008270">
    <property type="term" value="F:zinc ion binding"/>
    <property type="evidence" value="ECO:0007669"/>
    <property type="project" value="UniProtKB-KW"/>
</dbReference>
<dbReference type="Pfam" id="PF01753">
    <property type="entry name" value="zf-MYND"/>
    <property type="match status" value="1"/>
</dbReference>
<evidence type="ECO:0000313" key="7">
    <source>
        <dbReference type="Proteomes" id="UP000250140"/>
    </source>
</evidence>
<dbReference type="PROSITE" id="PS50865">
    <property type="entry name" value="ZF_MYND_2"/>
    <property type="match status" value="1"/>
</dbReference>
<keyword evidence="1" id="KW-0479">Metal-binding</keyword>
<organism evidence="6 7">
    <name type="scientific">Glonium stellatum</name>
    <dbReference type="NCBI Taxonomy" id="574774"/>
    <lineage>
        <taxon>Eukaryota</taxon>
        <taxon>Fungi</taxon>
        <taxon>Dikarya</taxon>
        <taxon>Ascomycota</taxon>
        <taxon>Pezizomycotina</taxon>
        <taxon>Dothideomycetes</taxon>
        <taxon>Pleosporomycetidae</taxon>
        <taxon>Gloniales</taxon>
        <taxon>Gloniaceae</taxon>
        <taxon>Glonium</taxon>
    </lineage>
</organism>
<dbReference type="Proteomes" id="UP000250140">
    <property type="component" value="Unassembled WGS sequence"/>
</dbReference>
<dbReference type="Gene3D" id="6.10.140.2220">
    <property type="match status" value="1"/>
</dbReference>
<dbReference type="SUPFAM" id="SSF144232">
    <property type="entry name" value="HIT/MYND zinc finger-like"/>
    <property type="match status" value="1"/>
</dbReference>
<name>A0A8E2JWK2_9PEZI</name>
<accession>A0A8E2JWK2</accession>
<evidence type="ECO:0000256" key="4">
    <source>
        <dbReference type="PROSITE-ProRule" id="PRU00134"/>
    </source>
</evidence>
<keyword evidence="3" id="KW-0862">Zinc</keyword>
<evidence type="ECO:0000313" key="6">
    <source>
        <dbReference type="EMBL" id="OCL12153.1"/>
    </source>
</evidence>
<proteinExistence type="predicted"/>
<sequence>MASTASSFLNPPLCANTERLFDTERSPCLEIAGNACTGCFLVQYCSRECQRAHWKTHKNDCKSPLIKKTWRPSWDREGRKPAFIGDDPSPNQYGGKQYMWGNMPAIDVLNLKRNEGSDKDRDYALLFAVKSVLGLPGTYTANCNITINDREFDIVARNAILLLAAMHFVPETAVPMIIHLWYSALIPSRLLQLLQDNVSPLIEDVCSKIKSKPLSSLQAKTWTFGSSSLRLVLRKEQWSHLLRIFEVPDGITAALAQQTRKAVMLAPERADYVDRALFTQPPGWRMCTAKFREDGILLPFGSSRGEFDTPNPTFYQTKNVWLMKDNSDPLSGWNIDEVNQCAPLAKKDIYGSLFFYLRDLLLKFCGRIQSAKVHLQLFQVDAVELPNILKESVKGNISFDRIEVSNITDRGYLGPQLTLSVFGPLLKPKSQNPKATLLALFLNAVHEDGSYYERVMAAVGAHKARILKYLPISPATFASGGPCNAEFLRFIGASALFLDFDEPFRQFMEQCQFHEISVSNGLRMRQKNSIVRAWPLRLSKTATKEEFDILYASDHNGSERYVEWERAT</sequence>
<protein>
    <recommendedName>
        <fullName evidence="5">MYND-type domain-containing protein</fullName>
    </recommendedName>
</protein>
<dbReference type="EMBL" id="KV748917">
    <property type="protein sequence ID" value="OCL12153.1"/>
    <property type="molecule type" value="Genomic_DNA"/>
</dbReference>
<dbReference type="OrthoDB" id="5282002at2759"/>
<evidence type="ECO:0000256" key="1">
    <source>
        <dbReference type="ARBA" id="ARBA00022723"/>
    </source>
</evidence>
<dbReference type="InterPro" id="IPR027974">
    <property type="entry name" value="DUF4470"/>
</dbReference>
<evidence type="ECO:0000259" key="5">
    <source>
        <dbReference type="PROSITE" id="PS50865"/>
    </source>
</evidence>
<keyword evidence="7" id="KW-1185">Reference proteome</keyword>
<evidence type="ECO:0000256" key="2">
    <source>
        <dbReference type="ARBA" id="ARBA00022771"/>
    </source>
</evidence>
<dbReference type="InterPro" id="IPR002893">
    <property type="entry name" value="Znf_MYND"/>
</dbReference>
<gene>
    <name evidence="6" type="ORF">AOQ84DRAFT_420874</name>
</gene>